<evidence type="ECO:0000259" key="4">
    <source>
        <dbReference type="Pfam" id="PF00171"/>
    </source>
</evidence>
<feature type="domain" description="Aldehyde dehydrogenase" evidence="4">
    <location>
        <begin position="6"/>
        <end position="455"/>
    </location>
</feature>
<dbReference type="InterPro" id="IPR016162">
    <property type="entry name" value="Ald_DH_N"/>
</dbReference>
<dbReference type="InterPro" id="IPR044148">
    <property type="entry name" value="ALDH_GabD1-like"/>
</dbReference>
<dbReference type="Gene3D" id="3.40.605.10">
    <property type="entry name" value="Aldehyde Dehydrogenase, Chain A, domain 1"/>
    <property type="match status" value="1"/>
</dbReference>
<dbReference type="CDD" id="cd07100">
    <property type="entry name" value="ALDH_SSADH1_GabD1"/>
    <property type="match status" value="1"/>
</dbReference>
<keyword evidence="3" id="KW-0560">Oxidoreductase</keyword>
<dbReference type="Proteomes" id="UP000019760">
    <property type="component" value="Unassembled WGS sequence"/>
</dbReference>
<dbReference type="PANTHER" id="PTHR43217:SF2">
    <property type="entry name" value="SUCCINATE-SEMIALDEHYDE DEHYDROGENASE [NADP(+)]"/>
    <property type="match status" value="1"/>
</dbReference>
<dbReference type="OrthoDB" id="9812625at2"/>
<dbReference type="SUPFAM" id="SSF53720">
    <property type="entry name" value="ALDH-like"/>
    <property type="match status" value="1"/>
</dbReference>
<dbReference type="InterPro" id="IPR015590">
    <property type="entry name" value="Aldehyde_DH_dom"/>
</dbReference>
<keyword evidence="6" id="KW-1185">Reference proteome</keyword>
<evidence type="ECO:0000313" key="5">
    <source>
        <dbReference type="EMBL" id="GAJ28326.1"/>
    </source>
</evidence>
<comment type="similarity">
    <text evidence="1">Belongs to the aldehyde dehydrogenase family.</text>
</comment>
<accession>A0A023D3D8</accession>
<evidence type="ECO:0000256" key="3">
    <source>
        <dbReference type="ARBA" id="ARBA00023002"/>
    </source>
</evidence>
<organism evidence="5 6">
    <name type="scientific">Acidomonas methanolica NBRC 104435</name>
    <dbReference type="NCBI Taxonomy" id="1231351"/>
    <lineage>
        <taxon>Bacteria</taxon>
        <taxon>Pseudomonadati</taxon>
        <taxon>Pseudomonadota</taxon>
        <taxon>Alphaproteobacteria</taxon>
        <taxon>Acetobacterales</taxon>
        <taxon>Acetobacteraceae</taxon>
        <taxon>Acidomonas</taxon>
    </lineage>
</organism>
<reference evidence="5 6" key="2">
    <citation type="journal article" date="2014" name="FEMS Microbiol. Lett.">
        <title>Draft genomic DNA sequence of the facultatively methylotrophic bacterium Acidomonas methanolica type strain MB58.</title>
        <authorList>
            <person name="Higashiura N."/>
            <person name="Hadano H."/>
            <person name="Hirakawa H."/>
            <person name="Matsutani M."/>
            <person name="Takabe S."/>
            <person name="Matsushita K."/>
            <person name="Azuma Y."/>
        </authorList>
    </citation>
    <scope>NUCLEOTIDE SEQUENCE [LARGE SCALE GENOMIC DNA]</scope>
    <source>
        <strain evidence="5 6">MB58</strain>
    </source>
</reference>
<dbReference type="InterPro" id="IPR016163">
    <property type="entry name" value="Ald_DH_C"/>
</dbReference>
<dbReference type="InterPro" id="IPR016161">
    <property type="entry name" value="Ald_DH/histidinol_DH"/>
</dbReference>
<dbReference type="AlphaFoldDB" id="A0A023D3D8"/>
<dbReference type="InterPro" id="IPR047110">
    <property type="entry name" value="GABD/Sad-like"/>
</dbReference>
<dbReference type="EMBL" id="BAND01000019">
    <property type="protein sequence ID" value="GAJ28326.1"/>
    <property type="molecule type" value="Genomic_DNA"/>
</dbReference>
<dbReference type="FunFam" id="3.40.605.10:FF:000012">
    <property type="entry name" value="NAD-dependent succinate-semialdehyde dehydrogenase"/>
    <property type="match status" value="1"/>
</dbReference>
<dbReference type="GO" id="GO:0004777">
    <property type="term" value="F:succinate-semialdehyde dehydrogenase (NAD+) activity"/>
    <property type="evidence" value="ECO:0007669"/>
    <property type="project" value="TreeGrafter"/>
</dbReference>
<dbReference type="Pfam" id="PF00171">
    <property type="entry name" value="Aldedh"/>
    <property type="match status" value="1"/>
</dbReference>
<dbReference type="Gene3D" id="3.40.309.10">
    <property type="entry name" value="Aldehyde Dehydrogenase, Chain A, domain 2"/>
    <property type="match status" value="1"/>
</dbReference>
<dbReference type="GO" id="GO:0004030">
    <property type="term" value="F:aldehyde dehydrogenase [NAD(P)+] activity"/>
    <property type="evidence" value="ECO:0007669"/>
    <property type="project" value="InterPro"/>
</dbReference>
<evidence type="ECO:0000313" key="6">
    <source>
        <dbReference type="Proteomes" id="UP000019760"/>
    </source>
</evidence>
<dbReference type="PANTHER" id="PTHR43217">
    <property type="entry name" value="SUCCINATE SEMIALDEHYDE DEHYDROGENASE [NAD(P)+] SAD"/>
    <property type="match status" value="1"/>
</dbReference>
<comment type="caution">
    <text evidence="5">The sequence shown here is derived from an EMBL/GenBank/DDBJ whole genome shotgun (WGS) entry which is preliminary data.</text>
</comment>
<gene>
    <name evidence="5" type="ORF">Amme_019_002</name>
</gene>
<keyword evidence="2" id="KW-0521">NADP</keyword>
<protein>
    <submittedName>
        <fullName evidence="5">Aldehyde dehydrogenase</fullName>
    </submittedName>
</protein>
<evidence type="ECO:0000256" key="2">
    <source>
        <dbReference type="ARBA" id="ARBA00022857"/>
    </source>
</evidence>
<sequence>MSGLSSYRTVNPSTGKTEKVFDLETEPQMLAKLATAHRLYQDDWRHRSFAQRRAVIGKAAQILRDNKEKYARLISIEMGKILPEAIGETALAADILAYYADHAETFLAPRELKIASGRATVLSQPLGVIYCIEPWNFPYYQLARVAGPNLMAGNVVLAKHAPGVPQCALAFEALFREAGAPEGAYTNLFIDNDVSEKLIARSEVRGVALTGSERAGSIVAAQAGKALKKSTLELGGSDAFIVLDDADLDEVIPRAVAGRMSNNGQVCTAAKRMIVHDSLAADFTARLKEAIGAFRYGDPLEQGVTHGPMSSEDAMTRALGQIRKAVDHGATLVTGGQRLARDGFFMEAAILTDVTKTNPIFYEEIFGPAAIIYPVKDEDSAVALANDSPFGLGGSVHTSDVARGRRLAERIETGMVYINDVTGTAPDLPFGGVKNSGYGRELSTYGIEEFINHKLIHAPE</sequence>
<proteinExistence type="inferred from homology"/>
<dbReference type="FunFam" id="3.40.309.10:FF:000009">
    <property type="entry name" value="Aldehyde dehydrogenase A"/>
    <property type="match status" value="1"/>
</dbReference>
<dbReference type="RefSeq" id="WP_081797447.1">
    <property type="nucleotide sequence ID" value="NZ_BAND01000019.1"/>
</dbReference>
<name>A0A023D3D8_ACIMT</name>
<evidence type="ECO:0000256" key="1">
    <source>
        <dbReference type="ARBA" id="ARBA00009986"/>
    </source>
</evidence>
<reference evidence="6" key="1">
    <citation type="journal article" date="2014" name="FEMS Microbiol. Lett.">
        <title>Draft Genomic DNA Sequence of the Facultatively Methylotrophic Bacterium Acidomonas methanolica type strain MB58.</title>
        <authorList>
            <person name="Higashiura N."/>
            <person name="Hadano H."/>
            <person name="Hirakawa H."/>
            <person name="Matsutani M."/>
            <person name="Takabe S."/>
            <person name="Matsushita K."/>
            <person name="Azuma Y."/>
        </authorList>
    </citation>
    <scope>NUCLEOTIDE SEQUENCE [LARGE SCALE GENOMIC DNA]</scope>
    <source>
        <strain evidence="6">MB58</strain>
    </source>
</reference>